<dbReference type="EMBL" id="CANL01000010">
    <property type="protein sequence ID" value="CCM63142.1"/>
    <property type="molecule type" value="Genomic_DNA"/>
</dbReference>
<dbReference type="AlphaFoldDB" id="R4Z3H7"/>
<evidence type="ECO:0000313" key="1">
    <source>
        <dbReference type="EMBL" id="CCM63142.1"/>
    </source>
</evidence>
<dbReference type="RefSeq" id="WP_012225319.1">
    <property type="nucleotide sequence ID" value="NZ_HG422565.1"/>
</dbReference>
<comment type="caution">
    <text evidence="1">The sequence shown here is derived from an EMBL/GenBank/DDBJ whole genome shotgun (WGS) entry which is preliminary data.</text>
</comment>
<organism evidence="1 2">
    <name type="scientific">Candidatus Neomicrothrix parvicella RN1</name>
    <dbReference type="NCBI Taxonomy" id="1229780"/>
    <lineage>
        <taxon>Bacteria</taxon>
        <taxon>Bacillati</taxon>
        <taxon>Actinomycetota</taxon>
        <taxon>Acidimicrobiia</taxon>
        <taxon>Acidimicrobiales</taxon>
        <taxon>Microthrixaceae</taxon>
        <taxon>Candidatus Neomicrothrix</taxon>
    </lineage>
</organism>
<accession>R4Z3H7</accession>
<protein>
    <recommendedName>
        <fullName evidence="3">PD-(D/E)XK endonuclease-like domain-containing protein</fullName>
    </recommendedName>
</protein>
<reference evidence="1 2" key="1">
    <citation type="journal article" date="2013" name="ISME J.">
        <title>Metabolic model for the filamentous 'Candidatus Microthrix parvicella' based on genomic and metagenomic analyses.</title>
        <authorList>
            <person name="Jon McIlroy S."/>
            <person name="Kristiansen R."/>
            <person name="Albertsen M."/>
            <person name="Michael Karst S."/>
            <person name="Rossetti S."/>
            <person name="Lund Nielsen J."/>
            <person name="Tandoi V."/>
            <person name="James Seviour R."/>
            <person name="Nielsen P.H."/>
        </authorList>
    </citation>
    <scope>NUCLEOTIDE SEQUENCE [LARGE SCALE GENOMIC DNA]</scope>
    <source>
        <strain evidence="1 2">RN1</strain>
    </source>
</reference>
<gene>
    <name evidence="1" type="ORF">BN381_180019</name>
</gene>
<evidence type="ECO:0000313" key="2">
    <source>
        <dbReference type="Proteomes" id="UP000018291"/>
    </source>
</evidence>
<name>R4Z3H7_9ACTN</name>
<dbReference type="HOGENOM" id="CLU_942287_0_0_11"/>
<proteinExistence type="predicted"/>
<dbReference type="Proteomes" id="UP000018291">
    <property type="component" value="Unassembled WGS sequence"/>
</dbReference>
<sequence>MNDTELPDTEHPPGPRTVAAVDWTWRTRLADALSPIGARLGDGGPPRVDVDVFGLTNYRRCPGFESEPFVWNARLARRSLGLTALTELPHVEYRCDRALDRAEAAQTGRSLGEWLEDLPSGGYRAVRAEATTWLAAAVGAVGLGQVATLAWESPPGRFDWKAPGTPLVVSARLEGGTADHRRATDLGLIRLTERAHDTQFERAEAGWLAVLHATRFGVAPTRVIVLDLRQGRRRTHRVTEDLLDRGIEIITSAAAAAVERALNDRHDPALLTPGRHCSYCARRSVCPQALHEPPG</sequence>
<keyword evidence="2" id="KW-1185">Reference proteome</keyword>
<dbReference type="STRING" id="1229780.BN381_180019"/>
<evidence type="ECO:0008006" key="3">
    <source>
        <dbReference type="Google" id="ProtNLM"/>
    </source>
</evidence>